<organism evidence="3 4">
    <name type="scientific">Chitinimonas taiwanensis DSM 18899</name>
    <dbReference type="NCBI Taxonomy" id="1121279"/>
    <lineage>
        <taxon>Bacteria</taxon>
        <taxon>Pseudomonadati</taxon>
        <taxon>Pseudomonadota</taxon>
        <taxon>Betaproteobacteria</taxon>
        <taxon>Neisseriales</taxon>
        <taxon>Chitinibacteraceae</taxon>
        <taxon>Chitinimonas</taxon>
    </lineage>
</organism>
<dbReference type="Pfam" id="PF04773">
    <property type="entry name" value="FecR"/>
    <property type="match status" value="1"/>
</dbReference>
<dbReference type="GO" id="GO:0016989">
    <property type="term" value="F:sigma factor antagonist activity"/>
    <property type="evidence" value="ECO:0007669"/>
    <property type="project" value="TreeGrafter"/>
</dbReference>
<evidence type="ECO:0000313" key="4">
    <source>
        <dbReference type="Proteomes" id="UP000186513"/>
    </source>
</evidence>
<proteinExistence type="predicted"/>
<evidence type="ECO:0000313" key="3">
    <source>
        <dbReference type="EMBL" id="SFZ74495.1"/>
    </source>
</evidence>
<dbReference type="RefSeq" id="WP_072427801.1">
    <property type="nucleotide sequence ID" value="NZ_FPKR01000004.1"/>
</dbReference>
<dbReference type="STRING" id="1121279.SAMN02745887_01272"/>
<dbReference type="InterPro" id="IPR006860">
    <property type="entry name" value="FecR"/>
</dbReference>
<feature type="domain" description="FecR N-terminal" evidence="2">
    <location>
        <begin position="9"/>
        <end position="50"/>
    </location>
</feature>
<dbReference type="PANTHER" id="PTHR30273">
    <property type="entry name" value="PERIPLASMIC SIGNAL SENSOR AND SIGMA FACTOR ACTIVATOR FECR-RELATED"/>
    <property type="match status" value="1"/>
</dbReference>
<sequence length="311" mass="34157">MTRVDPAVQQAIAWQLELEARQQAAHEHAPLQAWLARDPRHRQVWQRLQAVDQRFHSLPAAAGRALQRPGKRPGKPLLLALALGLAVLLGQHIYDPFAPPEQRASYQLASAEQRTLHLADQTQLQLDAQTRLDLHYSARQRQLRLYRGQIAITTGHDSTRPFLVETPNARLRALGTRFTVSHLDGVTVLAVQQSAVAVSQGEDGAETIVPAGQQLRIAAQIGQPQPAAVGANAWTRGMTVAEQRPLGSLVAELARHYRGQLSLDPRVAELQVNGSFSLRDPQQTLLALQAVLPIRVEAPQAGYLQILPAQP</sequence>
<feature type="domain" description="FecR protein" evidence="1">
    <location>
        <begin position="109"/>
        <end position="196"/>
    </location>
</feature>
<dbReference type="PANTHER" id="PTHR30273:SF2">
    <property type="entry name" value="PROTEIN FECR"/>
    <property type="match status" value="1"/>
</dbReference>
<gene>
    <name evidence="3" type="ORF">SAMN02745887_01272</name>
</gene>
<dbReference type="Pfam" id="PF16220">
    <property type="entry name" value="DUF4880"/>
    <property type="match status" value="1"/>
</dbReference>
<reference evidence="3 4" key="1">
    <citation type="submission" date="2016-11" db="EMBL/GenBank/DDBJ databases">
        <authorList>
            <person name="Jaros S."/>
            <person name="Januszkiewicz K."/>
            <person name="Wedrychowicz H."/>
        </authorList>
    </citation>
    <scope>NUCLEOTIDE SEQUENCE [LARGE SCALE GENOMIC DNA]</scope>
    <source>
        <strain evidence="3 4">DSM 18899</strain>
    </source>
</reference>
<dbReference type="InterPro" id="IPR012373">
    <property type="entry name" value="Ferrdict_sens_TM"/>
</dbReference>
<dbReference type="Proteomes" id="UP000186513">
    <property type="component" value="Unassembled WGS sequence"/>
</dbReference>
<dbReference type="PIRSF" id="PIRSF018266">
    <property type="entry name" value="FecR"/>
    <property type="match status" value="1"/>
</dbReference>
<dbReference type="OrthoDB" id="1100567at2"/>
<evidence type="ECO:0000259" key="2">
    <source>
        <dbReference type="Pfam" id="PF16220"/>
    </source>
</evidence>
<dbReference type="AlphaFoldDB" id="A0A1K2HCM2"/>
<evidence type="ECO:0000259" key="1">
    <source>
        <dbReference type="Pfam" id="PF04773"/>
    </source>
</evidence>
<dbReference type="InterPro" id="IPR032623">
    <property type="entry name" value="FecR_N"/>
</dbReference>
<name>A0A1K2HCM2_9NEIS</name>
<keyword evidence="4" id="KW-1185">Reference proteome</keyword>
<dbReference type="Gene3D" id="2.60.120.1440">
    <property type="match status" value="1"/>
</dbReference>
<dbReference type="EMBL" id="FPKR01000004">
    <property type="protein sequence ID" value="SFZ74495.1"/>
    <property type="molecule type" value="Genomic_DNA"/>
</dbReference>
<protein>
    <submittedName>
        <fullName evidence="3">FecR family protein</fullName>
    </submittedName>
</protein>
<accession>A0A1K2HCM2</accession>